<accession>A0A1M5LYB2</accession>
<evidence type="ECO:0000313" key="5">
    <source>
        <dbReference type="Proteomes" id="UP000184041"/>
    </source>
</evidence>
<evidence type="ECO:0000313" key="4">
    <source>
        <dbReference type="EMBL" id="SHG69996.1"/>
    </source>
</evidence>
<keyword evidence="5" id="KW-1185">Reference proteome</keyword>
<name>A0A1M5LYB2_9BACT</name>
<evidence type="ECO:0000256" key="1">
    <source>
        <dbReference type="ARBA" id="ARBA00000022"/>
    </source>
</evidence>
<dbReference type="InterPro" id="IPR012816">
    <property type="entry name" value="NADAR"/>
</dbReference>
<dbReference type="Gene3D" id="1.10.357.40">
    <property type="entry name" value="YbiA-like"/>
    <property type="match status" value="1"/>
</dbReference>
<reference evidence="4 5" key="1">
    <citation type="submission" date="2016-11" db="EMBL/GenBank/DDBJ databases">
        <authorList>
            <person name="Jaros S."/>
            <person name="Januszkiewicz K."/>
            <person name="Wedrychowicz H."/>
        </authorList>
    </citation>
    <scope>NUCLEOTIDE SEQUENCE [LARGE SCALE GENOMIC DNA]</scope>
    <source>
        <strain evidence="4 5">DSM 21986</strain>
    </source>
</reference>
<dbReference type="AlphaFoldDB" id="A0A1M5LYB2"/>
<dbReference type="CDD" id="cd15457">
    <property type="entry name" value="NADAR"/>
    <property type="match status" value="1"/>
</dbReference>
<evidence type="ECO:0000259" key="3">
    <source>
        <dbReference type="Pfam" id="PF08719"/>
    </source>
</evidence>
<dbReference type="InterPro" id="IPR037238">
    <property type="entry name" value="YbiA-like_sf"/>
</dbReference>
<dbReference type="Pfam" id="PF08719">
    <property type="entry name" value="NADAR"/>
    <property type="match status" value="1"/>
</dbReference>
<dbReference type="SUPFAM" id="SSF143990">
    <property type="entry name" value="YbiA-like"/>
    <property type="match status" value="1"/>
</dbReference>
<dbReference type="Proteomes" id="UP000184041">
    <property type="component" value="Unassembled WGS sequence"/>
</dbReference>
<dbReference type="STRING" id="1194090.SAMN05443144_1475"/>
<organism evidence="4 5">
    <name type="scientific">Fodinibius roseus</name>
    <dbReference type="NCBI Taxonomy" id="1194090"/>
    <lineage>
        <taxon>Bacteria</taxon>
        <taxon>Pseudomonadati</taxon>
        <taxon>Balneolota</taxon>
        <taxon>Balneolia</taxon>
        <taxon>Balneolales</taxon>
        <taxon>Balneolaceae</taxon>
        <taxon>Fodinibius</taxon>
    </lineage>
</organism>
<dbReference type="EMBL" id="FQUS01000047">
    <property type="protein sequence ID" value="SHG69996.1"/>
    <property type="molecule type" value="Genomic_DNA"/>
</dbReference>
<gene>
    <name evidence="4" type="ORF">SAMN05443144_1475</name>
</gene>
<comment type="catalytic activity">
    <reaction evidence="1">
        <text>5-amino-6-(5-phospho-D-ribosylamino)uracil + H2O = 5,6-diaminouracil + D-ribose 5-phosphate</text>
        <dbReference type="Rhea" id="RHEA:55020"/>
        <dbReference type="ChEBI" id="CHEBI:15377"/>
        <dbReference type="ChEBI" id="CHEBI:46252"/>
        <dbReference type="ChEBI" id="CHEBI:58453"/>
        <dbReference type="ChEBI" id="CHEBI:78346"/>
    </reaction>
</comment>
<protein>
    <recommendedName>
        <fullName evidence="3">NADAR domain-containing protein</fullName>
    </recommendedName>
</protein>
<evidence type="ECO:0000256" key="2">
    <source>
        <dbReference type="ARBA" id="ARBA00000751"/>
    </source>
</evidence>
<feature type="domain" description="NADAR" evidence="3">
    <location>
        <begin position="1"/>
        <end position="65"/>
    </location>
</feature>
<sequence length="101" mass="11801">MRLCIELKLIQNFEKFSYILLSTNDKAIVEYSDKDKIWGASYDGEKYVGINAQGRLLMAIRENLKKQQSEEYIINPPSIENLFLIGDDILEFVFNNYKTAR</sequence>
<comment type="catalytic activity">
    <reaction evidence="2">
        <text>2,5-diamino-6-hydroxy-4-(5-phosphoribosylamino)-pyrimidine + H2O = 2,5,6-triamino-4-hydroxypyrimidine + D-ribose 5-phosphate</text>
        <dbReference type="Rhea" id="RHEA:23436"/>
        <dbReference type="ChEBI" id="CHEBI:15377"/>
        <dbReference type="ChEBI" id="CHEBI:58614"/>
        <dbReference type="ChEBI" id="CHEBI:78346"/>
        <dbReference type="ChEBI" id="CHEBI:137796"/>
    </reaction>
</comment>
<proteinExistence type="predicted"/>